<evidence type="ECO:0000256" key="4">
    <source>
        <dbReference type="ARBA" id="ARBA00023012"/>
    </source>
</evidence>
<reference evidence="10" key="1">
    <citation type="submission" date="2022-08" db="EMBL/GenBank/DDBJ databases">
        <title>Genomic Encyclopedia of Type Strains, Phase V (KMG-V): Genome sequencing to study the core and pangenomes of soil and plant-associated prokaryotes.</title>
        <authorList>
            <person name="Whitman W."/>
        </authorList>
    </citation>
    <scope>NUCLEOTIDE SEQUENCE</scope>
    <source>
        <strain evidence="10">0</strain>
    </source>
</reference>
<dbReference type="AlphaFoldDB" id="A0A9X2TF99"/>
<dbReference type="PROSITE" id="PS50110">
    <property type="entry name" value="RESPONSE_REGULATORY"/>
    <property type="match status" value="1"/>
</dbReference>
<organism evidence="10 11">
    <name type="scientific">Salinibacter ruber</name>
    <dbReference type="NCBI Taxonomy" id="146919"/>
    <lineage>
        <taxon>Bacteria</taxon>
        <taxon>Pseudomonadati</taxon>
        <taxon>Rhodothermota</taxon>
        <taxon>Rhodothermia</taxon>
        <taxon>Rhodothermales</taxon>
        <taxon>Salinibacteraceae</taxon>
        <taxon>Salinibacter</taxon>
    </lineage>
</organism>
<dbReference type="PROSITE" id="PS00676">
    <property type="entry name" value="SIGMA54_INTERACT_2"/>
    <property type="match status" value="1"/>
</dbReference>
<evidence type="ECO:0000256" key="5">
    <source>
        <dbReference type="ARBA" id="ARBA00023015"/>
    </source>
</evidence>
<dbReference type="Pfam" id="PF25601">
    <property type="entry name" value="AAA_lid_14"/>
    <property type="match status" value="1"/>
</dbReference>
<dbReference type="Gene3D" id="3.40.50.300">
    <property type="entry name" value="P-loop containing nucleotide triphosphate hydrolases"/>
    <property type="match status" value="1"/>
</dbReference>
<evidence type="ECO:0000313" key="10">
    <source>
        <dbReference type="EMBL" id="MCS3678824.1"/>
    </source>
</evidence>
<dbReference type="SUPFAM" id="SSF46689">
    <property type="entry name" value="Homeodomain-like"/>
    <property type="match status" value="1"/>
</dbReference>
<keyword evidence="2" id="KW-0547">Nucleotide-binding</keyword>
<dbReference type="FunFam" id="3.40.50.300:FF:000006">
    <property type="entry name" value="DNA-binding transcriptional regulator NtrC"/>
    <property type="match status" value="1"/>
</dbReference>
<keyword evidence="1 7" id="KW-0597">Phosphoprotein</keyword>
<keyword evidence="3" id="KW-0067">ATP-binding</keyword>
<feature type="domain" description="Response regulatory" evidence="9">
    <location>
        <begin position="7"/>
        <end position="121"/>
    </location>
</feature>
<feature type="modified residue" description="4-aspartylphosphate" evidence="7">
    <location>
        <position position="56"/>
    </location>
</feature>
<evidence type="ECO:0000256" key="7">
    <source>
        <dbReference type="PROSITE-ProRule" id="PRU00169"/>
    </source>
</evidence>
<dbReference type="Gene3D" id="1.10.8.60">
    <property type="match status" value="1"/>
</dbReference>
<evidence type="ECO:0000256" key="2">
    <source>
        <dbReference type="ARBA" id="ARBA00022741"/>
    </source>
</evidence>
<dbReference type="InterPro" id="IPR002078">
    <property type="entry name" value="Sigma_54_int"/>
</dbReference>
<dbReference type="Gene3D" id="1.10.10.60">
    <property type="entry name" value="Homeodomain-like"/>
    <property type="match status" value="1"/>
</dbReference>
<evidence type="ECO:0000256" key="1">
    <source>
        <dbReference type="ARBA" id="ARBA00022553"/>
    </source>
</evidence>
<dbReference type="SMART" id="SM00382">
    <property type="entry name" value="AAA"/>
    <property type="match status" value="1"/>
</dbReference>
<evidence type="ECO:0000259" key="8">
    <source>
        <dbReference type="PROSITE" id="PS50045"/>
    </source>
</evidence>
<accession>A0A9X2TF99</accession>
<dbReference type="Proteomes" id="UP001155027">
    <property type="component" value="Unassembled WGS sequence"/>
</dbReference>
<dbReference type="SUPFAM" id="SSF52172">
    <property type="entry name" value="CheY-like"/>
    <property type="match status" value="1"/>
</dbReference>
<dbReference type="GO" id="GO:0006355">
    <property type="term" value="P:regulation of DNA-templated transcription"/>
    <property type="evidence" value="ECO:0007669"/>
    <property type="project" value="InterPro"/>
</dbReference>
<dbReference type="InterPro" id="IPR025943">
    <property type="entry name" value="Sigma_54_int_dom_ATP-bd_2"/>
</dbReference>
<dbReference type="InterPro" id="IPR002197">
    <property type="entry name" value="HTH_Fis"/>
</dbReference>
<dbReference type="Pfam" id="PF00158">
    <property type="entry name" value="Sigma54_activat"/>
    <property type="match status" value="1"/>
</dbReference>
<keyword evidence="6" id="KW-0804">Transcription</keyword>
<dbReference type="InterPro" id="IPR003593">
    <property type="entry name" value="AAA+_ATPase"/>
</dbReference>
<protein>
    <submittedName>
        <fullName evidence="10">DNA-binding NtrC family response regulator</fullName>
    </submittedName>
</protein>
<keyword evidence="5" id="KW-0805">Transcription regulation</keyword>
<gene>
    <name evidence="10" type="ORF">GGP71_002766</name>
</gene>
<comment type="caution">
    <text evidence="10">The sequence shown here is derived from an EMBL/GenBank/DDBJ whole genome shotgun (WGS) entry which is preliminary data.</text>
</comment>
<evidence type="ECO:0000256" key="3">
    <source>
        <dbReference type="ARBA" id="ARBA00022840"/>
    </source>
</evidence>
<dbReference type="GO" id="GO:0000160">
    <property type="term" value="P:phosphorelay signal transduction system"/>
    <property type="evidence" value="ECO:0007669"/>
    <property type="project" value="UniProtKB-KW"/>
</dbReference>
<dbReference type="PANTHER" id="PTHR32071">
    <property type="entry name" value="TRANSCRIPTIONAL REGULATORY PROTEIN"/>
    <property type="match status" value="1"/>
</dbReference>
<dbReference type="GO" id="GO:0005524">
    <property type="term" value="F:ATP binding"/>
    <property type="evidence" value="ECO:0007669"/>
    <property type="project" value="UniProtKB-KW"/>
</dbReference>
<dbReference type="FunFam" id="3.40.50.2300:FF:000018">
    <property type="entry name" value="DNA-binding transcriptional regulator NtrC"/>
    <property type="match status" value="1"/>
</dbReference>
<proteinExistence type="predicted"/>
<dbReference type="InterPro" id="IPR009057">
    <property type="entry name" value="Homeodomain-like_sf"/>
</dbReference>
<keyword evidence="10" id="KW-0238">DNA-binding</keyword>
<feature type="domain" description="Sigma-54 factor interaction" evidence="8">
    <location>
        <begin position="148"/>
        <end position="377"/>
    </location>
</feature>
<evidence type="ECO:0000256" key="6">
    <source>
        <dbReference type="ARBA" id="ARBA00023163"/>
    </source>
</evidence>
<dbReference type="PROSITE" id="PS50045">
    <property type="entry name" value="SIGMA54_INTERACT_4"/>
    <property type="match status" value="1"/>
</dbReference>
<dbReference type="PANTHER" id="PTHR32071:SF17">
    <property type="entry name" value="TRANSCRIPTIONAL REGULATOR (NTRC FAMILY)"/>
    <property type="match status" value="1"/>
</dbReference>
<dbReference type="CDD" id="cd00009">
    <property type="entry name" value="AAA"/>
    <property type="match status" value="1"/>
</dbReference>
<dbReference type="InterPro" id="IPR058031">
    <property type="entry name" value="AAA_lid_NorR"/>
</dbReference>
<dbReference type="SUPFAM" id="SSF52540">
    <property type="entry name" value="P-loop containing nucleoside triphosphate hydrolases"/>
    <property type="match status" value="1"/>
</dbReference>
<dbReference type="PRINTS" id="PR01590">
    <property type="entry name" value="HTHFIS"/>
</dbReference>
<dbReference type="InterPro" id="IPR001789">
    <property type="entry name" value="Sig_transdc_resp-reg_receiver"/>
</dbReference>
<dbReference type="InterPro" id="IPR011006">
    <property type="entry name" value="CheY-like_superfamily"/>
</dbReference>
<dbReference type="Gene3D" id="3.40.50.2300">
    <property type="match status" value="1"/>
</dbReference>
<evidence type="ECO:0000259" key="9">
    <source>
        <dbReference type="PROSITE" id="PS50110"/>
    </source>
</evidence>
<dbReference type="Pfam" id="PF00072">
    <property type="entry name" value="Response_reg"/>
    <property type="match status" value="1"/>
</dbReference>
<name>A0A9X2TF99_9BACT</name>
<dbReference type="CDD" id="cd17550">
    <property type="entry name" value="REC_NtrX-like"/>
    <property type="match status" value="1"/>
</dbReference>
<evidence type="ECO:0000313" key="11">
    <source>
        <dbReference type="Proteomes" id="UP001155027"/>
    </source>
</evidence>
<sequence>MPTIMPTILVVDDEASIRRTLREILEYEDFGVEEAVDGEEALVALRENAYDLVILDVKMPKMDGMEVLETIADEGYEVPVLMISGHGTIETAVESTKLGAFDFIEKPPDLNRLLVTVRNALDHGELEVENRRMRQTITEQNTGDLPPIIGESDEIQAIKDTIERVAPTEARVLVSGENGTGKELVAKWLHHKSGRADEPMVEVNCAAIPSELIESELFGHEKGAFTGATEQRIGKFEQAHEGTLFLDEIGDMSLSAQAKVLRVLEEHEIERVGGEHTISVDVRVVAATNKDLMEEIEEGRFREDLYHRIGVILIDVPPLRDRREDIPPLTRHIAERVAQRDGLPPKDFAEEAIQRLQRYDWRGNVRELHNVIERLLILVEGDVIEGDDIDQFVQPGGNGDGPTQELIEAYDDFSDARDQFEKHFIQHKLHEHDWNVSQTAETIGIQRSHLYNKLNKFGLERGD</sequence>
<dbReference type="InterPro" id="IPR027417">
    <property type="entry name" value="P-loop_NTPase"/>
</dbReference>
<dbReference type="Pfam" id="PF02954">
    <property type="entry name" value="HTH_8"/>
    <property type="match status" value="1"/>
</dbReference>
<keyword evidence="4" id="KW-0902">Two-component regulatory system</keyword>
<dbReference type="EMBL" id="JANUAU010000010">
    <property type="protein sequence ID" value="MCS3678824.1"/>
    <property type="molecule type" value="Genomic_DNA"/>
</dbReference>
<dbReference type="SMART" id="SM00448">
    <property type="entry name" value="REC"/>
    <property type="match status" value="1"/>
</dbReference>
<dbReference type="GO" id="GO:0043565">
    <property type="term" value="F:sequence-specific DNA binding"/>
    <property type="evidence" value="ECO:0007669"/>
    <property type="project" value="InterPro"/>
</dbReference>